<gene>
    <name evidence="2" type="ORF">DFR50_13363</name>
</gene>
<dbReference type="AlphaFoldDB" id="A0A366ETS7"/>
<dbReference type="OrthoDB" id="9797755at2"/>
<organism evidence="2 3">
    <name type="scientific">Roseiarcus fermentans</name>
    <dbReference type="NCBI Taxonomy" id="1473586"/>
    <lineage>
        <taxon>Bacteria</taxon>
        <taxon>Pseudomonadati</taxon>
        <taxon>Pseudomonadota</taxon>
        <taxon>Alphaproteobacteria</taxon>
        <taxon>Hyphomicrobiales</taxon>
        <taxon>Roseiarcaceae</taxon>
        <taxon>Roseiarcus</taxon>
    </lineage>
</organism>
<dbReference type="InterPro" id="IPR029058">
    <property type="entry name" value="AB_hydrolase_fold"/>
</dbReference>
<protein>
    <submittedName>
        <fullName evidence="2">Esterase/lipase superfamily enzyme</fullName>
    </submittedName>
</protein>
<dbReference type="Pfam" id="PF05990">
    <property type="entry name" value="DUF900"/>
    <property type="match status" value="1"/>
</dbReference>
<dbReference type="PROSITE" id="PS51257">
    <property type="entry name" value="PROKAR_LIPOPROTEIN"/>
    <property type="match status" value="1"/>
</dbReference>
<reference evidence="2 3" key="1">
    <citation type="submission" date="2018-06" db="EMBL/GenBank/DDBJ databases">
        <title>Genomic Encyclopedia of Type Strains, Phase IV (KMG-IV): sequencing the most valuable type-strain genomes for metagenomic binning, comparative biology and taxonomic classification.</title>
        <authorList>
            <person name="Goeker M."/>
        </authorList>
    </citation>
    <scope>NUCLEOTIDE SEQUENCE [LARGE SCALE GENOMIC DNA]</scope>
    <source>
        <strain evidence="2 3">DSM 24875</strain>
    </source>
</reference>
<dbReference type="PIRSF" id="PIRSF033909">
    <property type="entry name" value="UCP033909"/>
    <property type="match status" value="1"/>
</dbReference>
<keyword evidence="3" id="KW-1185">Reference proteome</keyword>
<dbReference type="Gene3D" id="3.40.50.1820">
    <property type="entry name" value="alpha/beta hydrolase"/>
    <property type="match status" value="1"/>
</dbReference>
<dbReference type="EMBL" id="QNRK01000033">
    <property type="protein sequence ID" value="RBP05798.1"/>
    <property type="molecule type" value="Genomic_DNA"/>
</dbReference>
<dbReference type="SUPFAM" id="SSF53474">
    <property type="entry name" value="alpha/beta-Hydrolases"/>
    <property type="match status" value="1"/>
</dbReference>
<evidence type="ECO:0000313" key="3">
    <source>
        <dbReference type="Proteomes" id="UP000253529"/>
    </source>
</evidence>
<keyword evidence="1" id="KW-0732">Signal</keyword>
<evidence type="ECO:0000256" key="1">
    <source>
        <dbReference type="SAM" id="SignalP"/>
    </source>
</evidence>
<dbReference type="RefSeq" id="WP_113891788.1">
    <property type="nucleotide sequence ID" value="NZ_QNRK01000033.1"/>
</dbReference>
<sequence>MRHFRSPGPPAVLIGAILLCACTPNALLPLPASSPEVRAQSAAQAPDLDLLYVTDRAKTVNPSGAVSYGPERSYTVSFGSIDVHGGAGSSGATGDMTLAGVTELGRYPEVPYPAEITAAGYRRAPQVVAAHEQAVATLQGEIRKRISPTDRKEVVVFIHGYNKTFADAAESTANLCRLLGPDFVCLVLTWPAGGSRGAFLGYNVDRESGEFAVSDMRKAIRAIGETPGVRAVDLLGHSRGADVLASALHLLGVESYVSRASIAERLKIRNIVLFAPDIDIDVATTKIFDVFSDPDLPYGARKNLNAVIRQGSLHLTIYSSPSDQALDMASKIFGSRLRLGQLDLTGPEAKALRADPGHFADLIEVDRDTGAFGHGYFLSNPAVRSDLVAMIRDRLNPGDPGRPLIEIGKAFWRIPQGETQTARR</sequence>
<name>A0A366ETS7_9HYPH</name>
<evidence type="ECO:0000313" key="2">
    <source>
        <dbReference type="EMBL" id="RBP05798.1"/>
    </source>
</evidence>
<dbReference type="Proteomes" id="UP000253529">
    <property type="component" value="Unassembled WGS sequence"/>
</dbReference>
<proteinExistence type="predicted"/>
<comment type="caution">
    <text evidence="2">The sequence shown here is derived from an EMBL/GenBank/DDBJ whole genome shotgun (WGS) entry which is preliminary data.</text>
</comment>
<feature type="signal peptide" evidence="1">
    <location>
        <begin position="1"/>
        <end position="26"/>
    </location>
</feature>
<dbReference type="PANTHER" id="PTHR36513:SF1">
    <property type="entry name" value="TRANSMEMBRANE PROTEIN"/>
    <property type="match status" value="1"/>
</dbReference>
<dbReference type="PANTHER" id="PTHR36513">
    <property type="entry name" value="ABC TRANSMEMBRANE TYPE-1 DOMAIN-CONTAINING PROTEIN"/>
    <property type="match status" value="1"/>
</dbReference>
<dbReference type="InterPro" id="IPR014586">
    <property type="entry name" value="UCP033909"/>
</dbReference>
<feature type="chain" id="PRO_5016784939" evidence="1">
    <location>
        <begin position="27"/>
        <end position="424"/>
    </location>
</feature>
<accession>A0A366ETS7</accession>
<dbReference type="InterPro" id="IPR010297">
    <property type="entry name" value="DUF900_hydrolase"/>
</dbReference>